<dbReference type="EMBL" id="GBXM01051953">
    <property type="protein sequence ID" value="JAH56624.1"/>
    <property type="molecule type" value="Transcribed_RNA"/>
</dbReference>
<dbReference type="AlphaFoldDB" id="A0A0E9TSD3"/>
<reference evidence="1" key="1">
    <citation type="submission" date="2014-11" db="EMBL/GenBank/DDBJ databases">
        <authorList>
            <person name="Amaro Gonzalez C."/>
        </authorList>
    </citation>
    <scope>NUCLEOTIDE SEQUENCE</scope>
</reference>
<protein>
    <submittedName>
        <fullName evidence="1">Uncharacterized protein</fullName>
    </submittedName>
</protein>
<sequence>MLSAQTHARLRFGWRDRFWTQPKPNSQWALAMLVFYMSHITFLRYRLHDNLKLLVPFSSESNSKVL</sequence>
<accession>A0A0E9TSD3</accession>
<reference evidence="1" key="2">
    <citation type="journal article" date="2015" name="Fish Shellfish Immunol.">
        <title>Early steps in the European eel (Anguilla anguilla)-Vibrio vulnificus interaction in the gills: Role of the RtxA13 toxin.</title>
        <authorList>
            <person name="Callol A."/>
            <person name="Pajuelo D."/>
            <person name="Ebbesson L."/>
            <person name="Teles M."/>
            <person name="MacKenzie S."/>
            <person name="Amaro C."/>
        </authorList>
    </citation>
    <scope>NUCLEOTIDE SEQUENCE</scope>
</reference>
<organism evidence="1">
    <name type="scientific">Anguilla anguilla</name>
    <name type="common">European freshwater eel</name>
    <name type="synonym">Muraena anguilla</name>
    <dbReference type="NCBI Taxonomy" id="7936"/>
    <lineage>
        <taxon>Eukaryota</taxon>
        <taxon>Metazoa</taxon>
        <taxon>Chordata</taxon>
        <taxon>Craniata</taxon>
        <taxon>Vertebrata</taxon>
        <taxon>Euteleostomi</taxon>
        <taxon>Actinopterygii</taxon>
        <taxon>Neopterygii</taxon>
        <taxon>Teleostei</taxon>
        <taxon>Anguilliformes</taxon>
        <taxon>Anguillidae</taxon>
        <taxon>Anguilla</taxon>
    </lineage>
</organism>
<proteinExistence type="predicted"/>
<name>A0A0E9TSD3_ANGAN</name>
<evidence type="ECO:0000313" key="1">
    <source>
        <dbReference type="EMBL" id="JAH56624.1"/>
    </source>
</evidence>